<proteinExistence type="predicted"/>
<dbReference type="EMBL" id="JBELOE010000078">
    <property type="protein sequence ID" value="MER2491035.1"/>
    <property type="molecule type" value="Genomic_DNA"/>
</dbReference>
<dbReference type="SUPFAM" id="SSF82784">
    <property type="entry name" value="OsmC-like"/>
    <property type="match status" value="1"/>
</dbReference>
<dbReference type="PANTHER" id="PTHR34352:SF1">
    <property type="entry name" value="PROTEIN YHFA"/>
    <property type="match status" value="1"/>
</dbReference>
<keyword evidence="2" id="KW-1185">Reference proteome</keyword>
<dbReference type="InterPro" id="IPR015946">
    <property type="entry name" value="KH_dom-like_a/b"/>
</dbReference>
<organism evidence="1 2">
    <name type="scientific">Catenovulum sediminis</name>
    <dbReference type="NCBI Taxonomy" id="1740262"/>
    <lineage>
        <taxon>Bacteria</taxon>
        <taxon>Pseudomonadati</taxon>
        <taxon>Pseudomonadota</taxon>
        <taxon>Gammaproteobacteria</taxon>
        <taxon>Alteromonadales</taxon>
        <taxon>Alteromonadaceae</taxon>
        <taxon>Catenovulum</taxon>
    </lineage>
</organism>
<dbReference type="RefSeq" id="WP_350400772.1">
    <property type="nucleotide sequence ID" value="NZ_JBELOE010000078.1"/>
</dbReference>
<name>A0ABV1RDP2_9ALTE</name>
<reference evidence="1 2" key="1">
    <citation type="submission" date="2024-06" db="EMBL/GenBank/DDBJ databases">
        <authorList>
            <person name="Chen R.Y."/>
        </authorList>
    </citation>
    <scope>NUCLEOTIDE SEQUENCE [LARGE SCALE GENOMIC DNA]</scope>
    <source>
        <strain evidence="1 2">D2</strain>
    </source>
</reference>
<comment type="caution">
    <text evidence="1">The sequence shown here is derived from an EMBL/GenBank/DDBJ whole genome shotgun (WGS) entry which is preliminary data.</text>
</comment>
<dbReference type="Gene3D" id="2.20.25.10">
    <property type="match status" value="1"/>
</dbReference>
<accession>A0ABV1RDP2</accession>
<dbReference type="Pfam" id="PF02566">
    <property type="entry name" value="OsmC"/>
    <property type="match status" value="1"/>
</dbReference>
<dbReference type="InterPro" id="IPR036102">
    <property type="entry name" value="OsmC/Ohrsf"/>
</dbReference>
<evidence type="ECO:0000313" key="1">
    <source>
        <dbReference type="EMBL" id="MER2491035.1"/>
    </source>
</evidence>
<evidence type="ECO:0000313" key="2">
    <source>
        <dbReference type="Proteomes" id="UP001467690"/>
    </source>
</evidence>
<sequence length="142" mass="15334">MSTQKLQIKWCGEKQFEATSAAGHKVKMDGPPSGGGMDAGTRPMEMVLMGLAGCSAFDVVTILNKKRIEMTALDVHVEAFRVDKIPAVFESIHLTFVIRSPNATEKALNHACSLSVDKYCSVAAMLKAGGVKIHFSVEHINT</sequence>
<dbReference type="PANTHER" id="PTHR34352">
    <property type="entry name" value="PROTEIN YHFA"/>
    <property type="match status" value="1"/>
</dbReference>
<dbReference type="Gene3D" id="3.30.300.20">
    <property type="match status" value="1"/>
</dbReference>
<protein>
    <submittedName>
        <fullName evidence="1">OsmC family protein</fullName>
    </submittedName>
</protein>
<gene>
    <name evidence="1" type="ORF">ABS311_03975</name>
</gene>
<dbReference type="Proteomes" id="UP001467690">
    <property type="component" value="Unassembled WGS sequence"/>
</dbReference>
<dbReference type="InterPro" id="IPR003718">
    <property type="entry name" value="OsmC/Ohr_fam"/>
</dbReference>